<dbReference type="AlphaFoldDB" id="A0A2M7CHT7"/>
<dbReference type="GO" id="GO:0002949">
    <property type="term" value="P:tRNA threonylcarbamoyladenosine modification"/>
    <property type="evidence" value="ECO:0007669"/>
    <property type="project" value="InterPro"/>
</dbReference>
<dbReference type="PANTHER" id="PTHR33540:SF2">
    <property type="entry name" value="TRNA THREONYLCARBAMOYLADENOSINE BIOSYNTHESIS PROTEIN TSAE"/>
    <property type="match status" value="1"/>
</dbReference>
<name>A0A2M7CHT7_9BACT</name>
<reference evidence="12" key="1">
    <citation type="submission" date="2017-09" db="EMBL/GenBank/DDBJ databases">
        <title>Depth-based differentiation of microbial function through sediment-hosted aquifers and enrichment of novel symbionts in the deep terrestrial subsurface.</title>
        <authorList>
            <person name="Probst A.J."/>
            <person name="Ladd B."/>
            <person name="Jarett J.K."/>
            <person name="Geller-Mcgrath D.E."/>
            <person name="Sieber C.M.K."/>
            <person name="Emerson J.B."/>
            <person name="Anantharaman K."/>
            <person name="Thomas B.C."/>
            <person name="Malmstrom R."/>
            <person name="Stieglmeier M."/>
            <person name="Klingl A."/>
            <person name="Woyke T."/>
            <person name="Ryan C.M."/>
            <person name="Banfield J.F."/>
        </authorList>
    </citation>
    <scope>NUCLEOTIDE SEQUENCE [LARGE SCALE GENOMIC DNA]</scope>
</reference>
<evidence type="ECO:0000256" key="9">
    <source>
        <dbReference type="ARBA" id="ARBA00022842"/>
    </source>
</evidence>
<evidence type="ECO:0000256" key="10">
    <source>
        <dbReference type="ARBA" id="ARBA00032441"/>
    </source>
</evidence>
<dbReference type="InterPro" id="IPR003442">
    <property type="entry name" value="T6A_TsaE"/>
</dbReference>
<keyword evidence="11" id="KW-0808">Transferase</keyword>
<evidence type="ECO:0000256" key="7">
    <source>
        <dbReference type="ARBA" id="ARBA00022741"/>
    </source>
</evidence>
<dbReference type="NCBIfam" id="TIGR00150">
    <property type="entry name" value="T6A_YjeE"/>
    <property type="match status" value="1"/>
</dbReference>
<dbReference type="Proteomes" id="UP000229966">
    <property type="component" value="Unassembled WGS sequence"/>
</dbReference>
<comment type="similarity">
    <text evidence="2">Belongs to the TsaE family.</text>
</comment>
<dbReference type="SUPFAM" id="SSF52540">
    <property type="entry name" value="P-loop containing nucleoside triphosphate hydrolases"/>
    <property type="match status" value="1"/>
</dbReference>
<gene>
    <name evidence="11" type="ORF">COS38_03080</name>
</gene>
<comment type="caution">
    <text evidence="11">The sequence shown here is derived from an EMBL/GenBank/DDBJ whole genome shotgun (WGS) entry which is preliminary data.</text>
</comment>
<evidence type="ECO:0000313" key="12">
    <source>
        <dbReference type="Proteomes" id="UP000229966"/>
    </source>
</evidence>
<evidence type="ECO:0000256" key="1">
    <source>
        <dbReference type="ARBA" id="ARBA00004496"/>
    </source>
</evidence>
<evidence type="ECO:0000256" key="2">
    <source>
        <dbReference type="ARBA" id="ARBA00007599"/>
    </source>
</evidence>
<dbReference type="GO" id="GO:0005524">
    <property type="term" value="F:ATP binding"/>
    <property type="evidence" value="ECO:0007669"/>
    <property type="project" value="UniProtKB-KW"/>
</dbReference>
<protein>
    <recommendedName>
        <fullName evidence="3">tRNA threonylcarbamoyladenosine biosynthesis protein TsaE</fullName>
    </recommendedName>
    <alternativeName>
        <fullName evidence="10">t(6)A37 threonylcarbamoyladenosine biosynthesis protein TsaE</fullName>
    </alternativeName>
</protein>
<accession>A0A2M7CHT7</accession>
<evidence type="ECO:0000256" key="8">
    <source>
        <dbReference type="ARBA" id="ARBA00022840"/>
    </source>
</evidence>
<organism evidence="11 12">
    <name type="scientific">Candidatus Berkelbacteria bacterium CG03_land_8_20_14_0_80_40_36</name>
    <dbReference type="NCBI Taxonomy" id="1974509"/>
    <lineage>
        <taxon>Bacteria</taxon>
        <taxon>Candidatus Berkelbacteria</taxon>
    </lineage>
</organism>
<keyword evidence="9" id="KW-0460">Magnesium</keyword>
<evidence type="ECO:0000256" key="3">
    <source>
        <dbReference type="ARBA" id="ARBA00019010"/>
    </source>
</evidence>
<dbReference type="GO" id="GO:0046872">
    <property type="term" value="F:metal ion binding"/>
    <property type="evidence" value="ECO:0007669"/>
    <property type="project" value="UniProtKB-KW"/>
</dbReference>
<proteinExistence type="inferred from homology"/>
<dbReference type="PANTHER" id="PTHR33540">
    <property type="entry name" value="TRNA THREONYLCARBAMOYLADENOSINE BIOSYNTHESIS PROTEIN TSAE"/>
    <property type="match status" value="1"/>
</dbReference>
<evidence type="ECO:0000256" key="6">
    <source>
        <dbReference type="ARBA" id="ARBA00022723"/>
    </source>
</evidence>
<evidence type="ECO:0000256" key="4">
    <source>
        <dbReference type="ARBA" id="ARBA00022490"/>
    </source>
</evidence>
<evidence type="ECO:0000256" key="5">
    <source>
        <dbReference type="ARBA" id="ARBA00022694"/>
    </source>
</evidence>
<comment type="subcellular location">
    <subcellularLocation>
        <location evidence="1">Cytoplasm</location>
    </subcellularLocation>
</comment>
<dbReference type="GO" id="GO:0016740">
    <property type="term" value="F:transferase activity"/>
    <property type="evidence" value="ECO:0007669"/>
    <property type="project" value="UniProtKB-KW"/>
</dbReference>
<sequence>MATYYPKNALDTKRIARKLWQNIRQAKIVFLSGPLGAGKTFFVKQLGKVLGIKEEIISPSFQLIKVYSIQNTNLRLVHTDLFRLDIKSQNDFLELFEYLGDEKNIVLIEWGEKIANFIKPKMTIEFSGIKKRKIKVKNLTQICKPDGLANLG</sequence>
<dbReference type="Pfam" id="PF02367">
    <property type="entry name" value="TsaE"/>
    <property type="match status" value="1"/>
</dbReference>
<keyword evidence="5" id="KW-0819">tRNA processing</keyword>
<keyword evidence="8" id="KW-0067">ATP-binding</keyword>
<dbReference type="EMBL" id="PEUM01000088">
    <property type="protein sequence ID" value="PIV25168.1"/>
    <property type="molecule type" value="Genomic_DNA"/>
</dbReference>
<evidence type="ECO:0000313" key="11">
    <source>
        <dbReference type="EMBL" id="PIV25168.1"/>
    </source>
</evidence>
<keyword evidence="4" id="KW-0963">Cytoplasm</keyword>
<dbReference type="Gene3D" id="3.40.50.300">
    <property type="entry name" value="P-loop containing nucleotide triphosphate hydrolases"/>
    <property type="match status" value="1"/>
</dbReference>
<keyword evidence="6" id="KW-0479">Metal-binding</keyword>
<dbReference type="GO" id="GO:0005737">
    <property type="term" value="C:cytoplasm"/>
    <property type="evidence" value="ECO:0007669"/>
    <property type="project" value="UniProtKB-SubCell"/>
</dbReference>
<keyword evidence="7" id="KW-0547">Nucleotide-binding</keyword>
<dbReference type="InterPro" id="IPR027417">
    <property type="entry name" value="P-loop_NTPase"/>
</dbReference>